<protein>
    <submittedName>
        <fullName evidence="1">Uncharacterized protein</fullName>
    </submittedName>
</protein>
<sequence length="47" mass="5134">MNKANSNANHAGCIAFLIINNNESLVKNAINHANLYANLYKISNFAV</sequence>
<organism evidence="1 2">
    <name type="scientific">Hoylesella shahii DSM 15611 = JCM 12083</name>
    <dbReference type="NCBI Taxonomy" id="1122991"/>
    <lineage>
        <taxon>Bacteria</taxon>
        <taxon>Pseudomonadati</taxon>
        <taxon>Bacteroidota</taxon>
        <taxon>Bacteroidia</taxon>
        <taxon>Bacteroidales</taxon>
        <taxon>Prevotellaceae</taxon>
        <taxon>Hoylesella</taxon>
    </lineage>
</organism>
<keyword evidence="2" id="KW-1185">Reference proteome</keyword>
<dbReference type="STRING" id="1122991.GCA_000613445_00838"/>
<accession>A0A318HV94</accession>
<dbReference type="AlphaFoldDB" id="A0A318HV94"/>
<dbReference type="EMBL" id="QJJX01000037">
    <property type="protein sequence ID" value="PXX19498.1"/>
    <property type="molecule type" value="Genomic_DNA"/>
</dbReference>
<proteinExistence type="predicted"/>
<comment type="caution">
    <text evidence="1">The sequence shown here is derived from an EMBL/GenBank/DDBJ whole genome shotgun (WGS) entry which is preliminary data.</text>
</comment>
<evidence type="ECO:0000313" key="1">
    <source>
        <dbReference type="EMBL" id="PXX19498.1"/>
    </source>
</evidence>
<reference evidence="1 2" key="1">
    <citation type="submission" date="2018-05" db="EMBL/GenBank/DDBJ databases">
        <title>Genomic Encyclopedia of Type Strains, Phase I: the one thousand microbial genomes (KMG-I) project.</title>
        <authorList>
            <person name="Kyrpides N."/>
        </authorList>
    </citation>
    <scope>NUCLEOTIDE SEQUENCE [LARGE SCALE GENOMIC DNA]</scope>
    <source>
        <strain evidence="1 2">DSM 15611</strain>
    </source>
</reference>
<name>A0A318HV94_9BACT</name>
<gene>
    <name evidence="1" type="ORF">EJ73_02381</name>
</gene>
<evidence type="ECO:0000313" key="2">
    <source>
        <dbReference type="Proteomes" id="UP000248314"/>
    </source>
</evidence>
<dbReference type="Proteomes" id="UP000248314">
    <property type="component" value="Unassembled WGS sequence"/>
</dbReference>